<dbReference type="Gene3D" id="3.80.10.10">
    <property type="entry name" value="Ribonuclease Inhibitor"/>
    <property type="match status" value="1"/>
</dbReference>
<accession>A0A0W8CZY4</accession>
<proteinExistence type="predicted"/>
<feature type="compositionally biased region" description="Basic and acidic residues" evidence="1">
    <location>
        <begin position="48"/>
        <end position="57"/>
    </location>
</feature>
<sequence length="1122" mass="129801">MSSVQEEHSDQAAHTDEQQLEEIDEAALGDKDDQVETKQESELWIQQEGKEETREETSENNIEACSVEQEEAAVEVNGEISPWGDNETNQVDEVDTEDDDADAWEWQLRVVQRVSESMLDLTLFTSGGFDFVVMLNVQQNALRDLRPIEGMARTLRVLNASQNDIATLPSIDFWSQFRCLSMCFLSQNALRTWADVQGLEGCSRSLLWLNLTNNPLMALKNARSFIVNKLPFLKALDNFVTTDQEVVQHARPSARFNALSPRLSIAHLLMPLEFETDDAALLYVGETETAVATIHADNSPSVRAQKLIRGYLSRRANFPRFRNVRELIIHVQKHIRGFLLRQLIKRQICELVVANGESKLLMASVAAGHGLLSPLARRSFEKMLPMIRRWRTHFQAKKRAVAIKKIRFWCQMVHQRHARRTRQLLRDQQEIWIYYTPEFEQELLTLATRVARRDPYLMKLSREDRLELLRERCAQSGMSVLRGPNPNSNVVRLASIANTRSPTPERPHRLQREEDEGYKLLRMGRDAQSTLDASSQHPMRRSTAPGWPALIRGFPSDNAVENQLLVAEKRFLQQDLEHIAAIQSQHRQDLANSEVSGAKLPSRMEMVAKRQSRAVLLHLNQVTREIRQRLVICNRKILNACVKQRQRRQQHNSETHFSLTKAKLRARGHAPTRWERKRLVTSSPEYLNGYRKMKVFIPWTIDMYLHIVASLDRAVSMCSWAISQGATREEVEAVLSDSLMWMQDEFPSRWWIHTQRKLEALHTTVKIHGASPPVSKTVKPSPDFHVQQIPPREPETREPVRPSEREPRGPPRVFPRPRQPDSDALVPLHVVDSTLPEDAERHPSDWIKLLVPTQPQTPTPSASPSIPLGSSRHQMLVNRLGKPSYITVEDKQDQEQLAREHYVRDLREEGERATEALIVDRRMLQREKATEVAYIKLDVDVNLQRMRFERELEQIHAREALEHQRYATRRHKQTRKFETCFVAQSGALMRRAARAAVASSLKAEEQEQQRLAAAVKIRDAEALVRRRDSKSFWFVRNRHEKREMEALRLLRSAEADKVERTRLAGRRQRMKEDKEIKKIATHYVSSEFLTGSGGEYSRDLYENTCAYLDHQFLWRLELLLLD</sequence>
<feature type="compositionally biased region" description="Basic and acidic residues" evidence="1">
    <location>
        <begin position="1"/>
        <end position="17"/>
    </location>
</feature>
<feature type="compositionally biased region" description="Acidic residues" evidence="1">
    <location>
        <begin position="18"/>
        <end position="27"/>
    </location>
</feature>
<dbReference type="PROSITE" id="PS50096">
    <property type="entry name" value="IQ"/>
    <property type="match status" value="2"/>
</dbReference>
<gene>
    <name evidence="2" type="ORF">AM588_10005207</name>
</gene>
<evidence type="ECO:0000313" key="2">
    <source>
        <dbReference type="EMBL" id="KUF89712.1"/>
    </source>
</evidence>
<feature type="compositionally biased region" description="Basic and acidic residues" evidence="1">
    <location>
        <begin position="792"/>
        <end position="809"/>
    </location>
</feature>
<dbReference type="SUPFAM" id="SSF52058">
    <property type="entry name" value="L domain-like"/>
    <property type="match status" value="1"/>
</dbReference>
<feature type="compositionally biased region" description="Low complexity" evidence="1">
    <location>
        <begin position="771"/>
        <end position="781"/>
    </location>
</feature>
<comment type="caution">
    <text evidence="2">The sequence shown here is derived from an EMBL/GenBank/DDBJ whole genome shotgun (WGS) entry which is preliminary data.</text>
</comment>
<dbReference type="PANTHER" id="PTHR46723:SF1">
    <property type="entry name" value="LEUCINE-RICH REPEAT AND IQ DOMAIN-CONTAINING PROTEIN 3"/>
    <property type="match status" value="1"/>
</dbReference>
<name>A0A0W8CZY4_PHYNI</name>
<reference evidence="2 3" key="1">
    <citation type="submission" date="2015-11" db="EMBL/GenBank/DDBJ databases">
        <title>Genomes and virulence difference between two physiological races of Phytophthora nicotianae.</title>
        <authorList>
            <person name="Liu H."/>
            <person name="Ma X."/>
            <person name="Yu H."/>
            <person name="Fang D."/>
            <person name="Li Y."/>
            <person name="Wang X."/>
            <person name="Wang W."/>
            <person name="Dong Y."/>
            <person name="Xiao B."/>
        </authorList>
    </citation>
    <scope>NUCLEOTIDE SEQUENCE [LARGE SCALE GENOMIC DNA]</scope>
    <source>
        <strain evidence="3">race 1</strain>
    </source>
</reference>
<evidence type="ECO:0000256" key="1">
    <source>
        <dbReference type="SAM" id="MobiDB-lite"/>
    </source>
</evidence>
<feature type="region of interest" description="Disordered" evidence="1">
    <location>
        <begin position="1"/>
        <end position="64"/>
    </location>
</feature>
<evidence type="ECO:0000313" key="3">
    <source>
        <dbReference type="Proteomes" id="UP000054636"/>
    </source>
</evidence>
<feature type="compositionally biased region" description="Basic and acidic residues" evidence="1">
    <location>
        <begin position="28"/>
        <end position="41"/>
    </location>
</feature>
<protein>
    <submittedName>
        <fullName evidence="2">Uncharacterized protein</fullName>
    </submittedName>
</protein>
<dbReference type="InterPro" id="IPR001611">
    <property type="entry name" value="Leu-rich_rpt"/>
</dbReference>
<dbReference type="Proteomes" id="UP000054636">
    <property type="component" value="Unassembled WGS sequence"/>
</dbReference>
<dbReference type="InterPro" id="IPR052859">
    <property type="entry name" value="LRR-IQ_domain_protein"/>
</dbReference>
<dbReference type="PANTHER" id="PTHR46723">
    <property type="entry name" value="LEUCINE-RICH REPEAT AND IQ DOMAIN-CONTAINING PROTEIN 3"/>
    <property type="match status" value="1"/>
</dbReference>
<organism evidence="2 3">
    <name type="scientific">Phytophthora nicotianae</name>
    <name type="common">Potato buckeye rot agent</name>
    <name type="synonym">Phytophthora parasitica</name>
    <dbReference type="NCBI Taxonomy" id="4792"/>
    <lineage>
        <taxon>Eukaryota</taxon>
        <taxon>Sar</taxon>
        <taxon>Stramenopiles</taxon>
        <taxon>Oomycota</taxon>
        <taxon>Peronosporomycetes</taxon>
        <taxon>Peronosporales</taxon>
        <taxon>Peronosporaceae</taxon>
        <taxon>Phytophthora</taxon>
    </lineage>
</organism>
<dbReference type="PROSITE" id="PS51450">
    <property type="entry name" value="LRR"/>
    <property type="match status" value="1"/>
</dbReference>
<feature type="region of interest" description="Disordered" evidence="1">
    <location>
        <begin position="770"/>
        <end position="824"/>
    </location>
</feature>
<dbReference type="AlphaFoldDB" id="A0A0W8CZY4"/>
<dbReference type="InterPro" id="IPR032675">
    <property type="entry name" value="LRR_dom_sf"/>
</dbReference>
<dbReference type="EMBL" id="LNFP01000761">
    <property type="protein sequence ID" value="KUF89712.1"/>
    <property type="molecule type" value="Genomic_DNA"/>
</dbReference>